<sequence>MRGGEFAELAAFVQVARERSFRRASQQLGLSPSTLSRTIRSLEERLGTRLLNRTTRSVAPTEAGDVLLKRMHGAMAEMDGAVREAAAHQVRPRGLVRLNLPHVAARVVIAPILAGFSQAYPDIRLDLVLDDGMTDVVGAGFDAGIRSGALVQRDMVAVPLTPDLRMAVVGSPAYFASRQLPSLPEHIRNHACITYRWHGTGALFRWSFDGPDGHVDVAVDSVVTANDTDLLLTAALAGVGLAFLPECMVTEHIRRGVLVRVLEDWCQPFSGFHLYYPSRPYMPPALQAFVDFVRRPEAQIPAGA</sequence>
<dbReference type="SUPFAM" id="SSF53850">
    <property type="entry name" value="Periplasmic binding protein-like II"/>
    <property type="match status" value="1"/>
</dbReference>
<evidence type="ECO:0000256" key="4">
    <source>
        <dbReference type="ARBA" id="ARBA00023163"/>
    </source>
</evidence>
<keyword evidence="3" id="KW-0238">DNA-binding</keyword>
<dbReference type="PROSITE" id="PS50931">
    <property type="entry name" value="HTH_LYSR"/>
    <property type="match status" value="1"/>
</dbReference>
<dbReference type="GO" id="GO:0006351">
    <property type="term" value="P:DNA-templated transcription"/>
    <property type="evidence" value="ECO:0007669"/>
    <property type="project" value="TreeGrafter"/>
</dbReference>
<dbReference type="Gene3D" id="3.40.190.290">
    <property type="match status" value="1"/>
</dbReference>
<accession>A0A6M8HP27</accession>
<dbReference type="SUPFAM" id="SSF46785">
    <property type="entry name" value="Winged helix' DNA-binding domain"/>
    <property type="match status" value="1"/>
</dbReference>
<dbReference type="KEGG" id="lck:HN018_09260"/>
<dbReference type="InterPro" id="IPR036388">
    <property type="entry name" value="WH-like_DNA-bd_sf"/>
</dbReference>
<organism evidence="6 7">
    <name type="scientific">Lichenicola cladoniae</name>
    <dbReference type="NCBI Taxonomy" id="1484109"/>
    <lineage>
        <taxon>Bacteria</taxon>
        <taxon>Pseudomonadati</taxon>
        <taxon>Pseudomonadota</taxon>
        <taxon>Alphaproteobacteria</taxon>
        <taxon>Acetobacterales</taxon>
        <taxon>Acetobacteraceae</taxon>
        <taxon>Lichenicola</taxon>
    </lineage>
</organism>
<dbReference type="FunFam" id="1.10.10.10:FF:000001">
    <property type="entry name" value="LysR family transcriptional regulator"/>
    <property type="match status" value="1"/>
</dbReference>
<evidence type="ECO:0000256" key="2">
    <source>
        <dbReference type="ARBA" id="ARBA00023015"/>
    </source>
</evidence>
<evidence type="ECO:0000256" key="1">
    <source>
        <dbReference type="ARBA" id="ARBA00009437"/>
    </source>
</evidence>
<dbReference type="Proteomes" id="UP000500767">
    <property type="component" value="Chromosome"/>
</dbReference>
<dbReference type="InterPro" id="IPR036390">
    <property type="entry name" value="WH_DNA-bd_sf"/>
</dbReference>
<dbReference type="Pfam" id="PF03466">
    <property type="entry name" value="LysR_substrate"/>
    <property type="match status" value="1"/>
</dbReference>
<dbReference type="CDD" id="cd08474">
    <property type="entry name" value="PBP2_CrgA_like_5"/>
    <property type="match status" value="1"/>
</dbReference>
<name>A0A6M8HP27_9PROT</name>
<evidence type="ECO:0000259" key="5">
    <source>
        <dbReference type="PROSITE" id="PS50931"/>
    </source>
</evidence>
<proteinExistence type="inferred from homology"/>
<evidence type="ECO:0000313" key="6">
    <source>
        <dbReference type="EMBL" id="QKE90209.1"/>
    </source>
</evidence>
<dbReference type="AlphaFoldDB" id="A0A6M8HP27"/>
<dbReference type="PANTHER" id="PTHR30537:SF1">
    <property type="entry name" value="HTH-TYPE TRANSCRIPTIONAL REGULATOR PGRR"/>
    <property type="match status" value="1"/>
</dbReference>
<evidence type="ECO:0000256" key="3">
    <source>
        <dbReference type="ARBA" id="ARBA00023125"/>
    </source>
</evidence>
<protein>
    <submittedName>
        <fullName evidence="6">LysR family transcriptional regulator</fullName>
    </submittedName>
</protein>
<gene>
    <name evidence="6" type="ORF">HN018_09260</name>
</gene>
<dbReference type="InterPro" id="IPR058163">
    <property type="entry name" value="LysR-type_TF_proteobact-type"/>
</dbReference>
<reference evidence="6 7" key="1">
    <citation type="journal article" date="2014" name="World J. Microbiol. Biotechnol.">
        <title>Biodiversity and physiological characteristics of Antarctic and Arctic lichens-associated bacteria.</title>
        <authorList>
            <person name="Lee Y.M."/>
            <person name="Kim E.H."/>
            <person name="Lee H.K."/>
            <person name="Hong S.G."/>
        </authorList>
    </citation>
    <scope>NUCLEOTIDE SEQUENCE [LARGE SCALE GENOMIC DNA]</scope>
    <source>
        <strain evidence="6 7">PAMC 26569</strain>
    </source>
</reference>
<dbReference type="InterPro" id="IPR000847">
    <property type="entry name" value="LysR_HTH_N"/>
</dbReference>
<keyword evidence="7" id="KW-1185">Reference proteome</keyword>
<dbReference type="InterPro" id="IPR005119">
    <property type="entry name" value="LysR_subst-bd"/>
</dbReference>
<dbReference type="RefSeq" id="WP_171834110.1">
    <property type="nucleotide sequence ID" value="NZ_CP053708.1"/>
</dbReference>
<dbReference type="Gene3D" id="1.10.10.10">
    <property type="entry name" value="Winged helix-like DNA-binding domain superfamily/Winged helix DNA-binding domain"/>
    <property type="match status" value="1"/>
</dbReference>
<comment type="similarity">
    <text evidence="1">Belongs to the LysR transcriptional regulatory family.</text>
</comment>
<dbReference type="EMBL" id="CP053708">
    <property type="protein sequence ID" value="QKE90209.1"/>
    <property type="molecule type" value="Genomic_DNA"/>
</dbReference>
<dbReference type="GO" id="GO:0003700">
    <property type="term" value="F:DNA-binding transcription factor activity"/>
    <property type="evidence" value="ECO:0007669"/>
    <property type="project" value="InterPro"/>
</dbReference>
<dbReference type="GO" id="GO:0043565">
    <property type="term" value="F:sequence-specific DNA binding"/>
    <property type="evidence" value="ECO:0007669"/>
    <property type="project" value="TreeGrafter"/>
</dbReference>
<keyword evidence="2" id="KW-0805">Transcription regulation</keyword>
<dbReference type="Pfam" id="PF00126">
    <property type="entry name" value="HTH_1"/>
    <property type="match status" value="1"/>
</dbReference>
<feature type="domain" description="HTH lysR-type" evidence="5">
    <location>
        <begin position="1"/>
        <end position="61"/>
    </location>
</feature>
<evidence type="ECO:0000313" key="7">
    <source>
        <dbReference type="Proteomes" id="UP000500767"/>
    </source>
</evidence>
<dbReference type="PANTHER" id="PTHR30537">
    <property type="entry name" value="HTH-TYPE TRANSCRIPTIONAL REGULATOR"/>
    <property type="match status" value="1"/>
</dbReference>
<keyword evidence="4" id="KW-0804">Transcription</keyword>